<dbReference type="InterPro" id="IPR002125">
    <property type="entry name" value="CMP_dCMP_dom"/>
</dbReference>
<dbReference type="Gene3D" id="3.40.140.10">
    <property type="entry name" value="Cytidine Deaminase, domain 2"/>
    <property type="match status" value="1"/>
</dbReference>
<evidence type="ECO:0000313" key="4">
    <source>
        <dbReference type="Proteomes" id="UP000027195"/>
    </source>
</evidence>
<feature type="compositionally biased region" description="Basic and acidic residues" evidence="1">
    <location>
        <begin position="89"/>
        <end position="101"/>
    </location>
</feature>
<dbReference type="GO" id="GO:0003824">
    <property type="term" value="F:catalytic activity"/>
    <property type="evidence" value="ECO:0007669"/>
    <property type="project" value="InterPro"/>
</dbReference>
<evidence type="ECO:0000313" key="3">
    <source>
        <dbReference type="EMBL" id="KDQ08941.1"/>
    </source>
</evidence>
<accession>A0A067MBI0</accession>
<dbReference type="HOGENOM" id="CLU_057365_0_0_1"/>
<dbReference type="InterPro" id="IPR016193">
    <property type="entry name" value="Cytidine_deaminase-like"/>
</dbReference>
<feature type="compositionally biased region" description="Polar residues" evidence="1">
    <location>
        <begin position="104"/>
        <end position="115"/>
    </location>
</feature>
<proteinExistence type="predicted"/>
<feature type="region of interest" description="Disordered" evidence="1">
    <location>
        <begin position="77"/>
        <end position="150"/>
    </location>
</feature>
<dbReference type="EMBL" id="KL198084">
    <property type="protein sequence ID" value="KDQ08941.1"/>
    <property type="molecule type" value="Genomic_DNA"/>
</dbReference>
<keyword evidence="4" id="KW-1185">Reference proteome</keyword>
<gene>
    <name evidence="3" type="ORF">BOTBODRAFT_117881</name>
</gene>
<dbReference type="GO" id="GO:0006139">
    <property type="term" value="P:nucleobase-containing compound metabolic process"/>
    <property type="evidence" value="ECO:0007669"/>
    <property type="project" value="UniProtKB-ARBA"/>
</dbReference>
<evidence type="ECO:0000259" key="2">
    <source>
        <dbReference type="Pfam" id="PF00383"/>
    </source>
</evidence>
<sequence>MCKSDWLYQRCADAAEKSPMQFTLGAVLVKGGKVISTGYNHQRTRYDGRDTSNRTPISMHAEMHAIYNACGSLSPAFSQQVQSGSGGGQRHDRAKKGERGRGPSFNSSSVGANASRSDRGSPSPEPSRTSPSPEPVRARGEVFSKAYDARRRDPRVNGSDLYVARITKLGVGGARPCGRCLEWCKWAGVKRVFHWNGDEGKFEVVKVNGGDQDVYQTHADIRLVLGTVSPHPESYCDCLELNHSFLGLPQFQMR</sequence>
<dbReference type="SUPFAM" id="SSF53927">
    <property type="entry name" value="Cytidine deaminase-like"/>
    <property type="match status" value="1"/>
</dbReference>
<dbReference type="InParanoid" id="A0A067MBI0"/>
<dbReference type="AlphaFoldDB" id="A0A067MBI0"/>
<protein>
    <recommendedName>
        <fullName evidence="2">CMP/dCMP-type deaminase domain-containing protein</fullName>
    </recommendedName>
</protein>
<reference evidence="4" key="1">
    <citation type="journal article" date="2014" name="Proc. Natl. Acad. Sci. U.S.A.">
        <title>Extensive sampling of basidiomycete genomes demonstrates inadequacy of the white-rot/brown-rot paradigm for wood decay fungi.</title>
        <authorList>
            <person name="Riley R."/>
            <person name="Salamov A.A."/>
            <person name="Brown D.W."/>
            <person name="Nagy L.G."/>
            <person name="Floudas D."/>
            <person name="Held B.W."/>
            <person name="Levasseur A."/>
            <person name="Lombard V."/>
            <person name="Morin E."/>
            <person name="Otillar R."/>
            <person name="Lindquist E.A."/>
            <person name="Sun H."/>
            <person name="LaButti K.M."/>
            <person name="Schmutz J."/>
            <person name="Jabbour D."/>
            <person name="Luo H."/>
            <person name="Baker S.E."/>
            <person name="Pisabarro A.G."/>
            <person name="Walton J.D."/>
            <person name="Blanchette R.A."/>
            <person name="Henrissat B."/>
            <person name="Martin F."/>
            <person name="Cullen D."/>
            <person name="Hibbett D.S."/>
            <person name="Grigoriev I.V."/>
        </authorList>
    </citation>
    <scope>NUCLEOTIDE SEQUENCE [LARGE SCALE GENOMIC DNA]</scope>
    <source>
        <strain evidence="4">FD-172 SS1</strain>
    </source>
</reference>
<organism evidence="3 4">
    <name type="scientific">Botryobasidium botryosum (strain FD-172 SS1)</name>
    <dbReference type="NCBI Taxonomy" id="930990"/>
    <lineage>
        <taxon>Eukaryota</taxon>
        <taxon>Fungi</taxon>
        <taxon>Dikarya</taxon>
        <taxon>Basidiomycota</taxon>
        <taxon>Agaricomycotina</taxon>
        <taxon>Agaricomycetes</taxon>
        <taxon>Cantharellales</taxon>
        <taxon>Botryobasidiaceae</taxon>
        <taxon>Botryobasidium</taxon>
    </lineage>
</organism>
<dbReference type="OrthoDB" id="9972196at2759"/>
<name>A0A067MBI0_BOTB1</name>
<dbReference type="Pfam" id="PF00383">
    <property type="entry name" value="dCMP_cyt_deam_1"/>
    <property type="match status" value="1"/>
</dbReference>
<feature type="compositionally biased region" description="Basic and acidic residues" evidence="1">
    <location>
        <begin position="136"/>
        <end position="150"/>
    </location>
</feature>
<dbReference type="Proteomes" id="UP000027195">
    <property type="component" value="Unassembled WGS sequence"/>
</dbReference>
<evidence type="ECO:0000256" key="1">
    <source>
        <dbReference type="SAM" id="MobiDB-lite"/>
    </source>
</evidence>
<feature type="domain" description="CMP/dCMP-type deaminase" evidence="2">
    <location>
        <begin position="5"/>
        <end position="71"/>
    </location>
</feature>